<dbReference type="NCBIfam" id="NF009314">
    <property type="entry name" value="PRK12674.1-2"/>
    <property type="match status" value="1"/>
</dbReference>
<dbReference type="NCBIfam" id="TIGR01300">
    <property type="entry name" value="CPA3_mnhG_phaG"/>
    <property type="match status" value="1"/>
</dbReference>
<evidence type="ECO:0000256" key="1">
    <source>
        <dbReference type="SAM" id="Phobius"/>
    </source>
</evidence>
<sequence length="119" mass="13186">MISEWISAVLLVLGAFFMLLAAIGVLRLPDLYIRMHAATKASSFGALLMLVAVSIHFPVAYVIIEAALVIIFIFITAPVASHMIGRIAHLLKVPKWEKTIIDELENRIHYDEKGGKTDD</sequence>
<evidence type="ECO:0000313" key="3">
    <source>
        <dbReference type="Proteomes" id="UP000391834"/>
    </source>
</evidence>
<keyword evidence="1" id="KW-1133">Transmembrane helix</keyword>
<keyword evidence="3" id="KW-1185">Reference proteome</keyword>
<evidence type="ECO:0000313" key="2">
    <source>
        <dbReference type="EMBL" id="GET32660.1"/>
    </source>
</evidence>
<feature type="transmembrane region" description="Helical" evidence="1">
    <location>
        <begin position="63"/>
        <end position="85"/>
    </location>
</feature>
<feature type="transmembrane region" description="Helical" evidence="1">
    <location>
        <begin position="38"/>
        <end position="57"/>
    </location>
</feature>
<keyword evidence="1" id="KW-0472">Membrane</keyword>
<comment type="caution">
    <text evidence="2">The sequence shown here is derived from an EMBL/GenBank/DDBJ whole genome shotgun (WGS) entry which is preliminary data.</text>
</comment>
<dbReference type="Proteomes" id="UP000391834">
    <property type="component" value="Unassembled WGS sequence"/>
</dbReference>
<reference evidence="2 3" key="1">
    <citation type="submission" date="2019-10" db="EMBL/GenBank/DDBJ databases">
        <title>Prolixibacter strains distinguished by the presence of nitrate reductase genes were adept at nitrate-dependent anaerobic corrosion of metallic iron and carbon steel.</title>
        <authorList>
            <person name="Iino T."/>
            <person name="Shono N."/>
            <person name="Ito K."/>
            <person name="Nakamura R."/>
            <person name="Sueoka K."/>
            <person name="Harayama S."/>
            <person name="Ohkuma M."/>
        </authorList>
    </citation>
    <scope>NUCLEOTIDE SEQUENCE [LARGE SCALE GENOMIC DNA]</scope>
    <source>
        <strain evidence="2 3">JCM 13498</strain>
    </source>
</reference>
<dbReference type="PANTHER" id="PTHR34703:SF1">
    <property type="entry name" value="ANTIPORTER SUBUNIT MNHG2-RELATED"/>
    <property type="match status" value="1"/>
</dbReference>
<dbReference type="AlphaFoldDB" id="A0A5M4AXM1"/>
<dbReference type="PANTHER" id="PTHR34703">
    <property type="entry name" value="ANTIPORTER SUBUNIT MNHG2-RELATED"/>
    <property type="match status" value="1"/>
</dbReference>
<dbReference type="Pfam" id="PF03334">
    <property type="entry name" value="PhaG_MnhG_YufB"/>
    <property type="match status" value="1"/>
</dbReference>
<dbReference type="EMBL" id="BLAX01000001">
    <property type="protein sequence ID" value="GET32660.1"/>
    <property type="molecule type" value="Genomic_DNA"/>
</dbReference>
<dbReference type="OrthoDB" id="9806575at2"/>
<proteinExistence type="predicted"/>
<accession>A0A5M4AXM1</accession>
<organism evidence="2 3">
    <name type="scientific">Prolixibacter bellariivorans</name>
    <dbReference type="NCBI Taxonomy" id="314319"/>
    <lineage>
        <taxon>Bacteria</taxon>
        <taxon>Pseudomonadati</taxon>
        <taxon>Bacteroidota</taxon>
        <taxon>Bacteroidia</taxon>
        <taxon>Marinilabiliales</taxon>
        <taxon>Prolixibacteraceae</taxon>
        <taxon>Prolixibacter</taxon>
    </lineage>
</organism>
<dbReference type="RefSeq" id="WP_036984089.1">
    <property type="nucleotide sequence ID" value="NZ_BLAX01000001.1"/>
</dbReference>
<feature type="transmembrane region" description="Helical" evidence="1">
    <location>
        <begin position="6"/>
        <end position="26"/>
    </location>
</feature>
<name>A0A5M4AXM1_9BACT</name>
<dbReference type="GO" id="GO:0015385">
    <property type="term" value="F:sodium:proton antiporter activity"/>
    <property type="evidence" value="ECO:0007669"/>
    <property type="project" value="TreeGrafter"/>
</dbReference>
<keyword evidence="1" id="KW-0812">Transmembrane</keyword>
<dbReference type="InterPro" id="IPR005133">
    <property type="entry name" value="PhaG_MnhG_YufB"/>
</dbReference>
<gene>
    <name evidence="2" type="primary">mrpG</name>
    <name evidence="2" type="ORF">PbJCM13498_15230</name>
</gene>
<protein>
    <submittedName>
        <fullName evidence="2">Na+/H+ antiporter subunit G</fullName>
    </submittedName>
</protein>